<evidence type="ECO:0000313" key="3">
    <source>
        <dbReference type="Proteomes" id="UP000005446"/>
    </source>
</evidence>
<dbReference type="OrthoDB" id="2123952at2759"/>
<dbReference type="Proteomes" id="UP000005446">
    <property type="component" value="Unassembled WGS sequence"/>
</dbReference>
<accession>H0EYP0</accession>
<feature type="compositionally biased region" description="Low complexity" evidence="1">
    <location>
        <begin position="129"/>
        <end position="140"/>
    </location>
</feature>
<sequence length="148" mass="15790">MVHGVKVGTSNVGSERLQRGVECLRQMTTAHGFANIDFEDLEDEDPGCPPTSASTNQFCPSFVGIQVVNSIGKVAPREDPLFWPFPLQGRPLLDVGPKLKSLGFTVLPEFDDSVKGTDDSTVMEGVKTEAAPAEGSPAEESVVENITA</sequence>
<name>H0EYP0_GLAL7</name>
<evidence type="ECO:0000256" key="1">
    <source>
        <dbReference type="SAM" id="MobiDB-lite"/>
    </source>
</evidence>
<feature type="region of interest" description="Disordered" evidence="1">
    <location>
        <begin position="128"/>
        <end position="148"/>
    </location>
</feature>
<dbReference type="InParanoid" id="H0EYP0"/>
<protein>
    <submittedName>
        <fullName evidence="2">Uncharacterized protein</fullName>
    </submittedName>
</protein>
<proteinExistence type="predicted"/>
<dbReference type="HOGENOM" id="CLU_1758996_0_0_1"/>
<comment type="caution">
    <text evidence="2">The sequence shown here is derived from an EMBL/GenBank/DDBJ whole genome shotgun (WGS) entry which is preliminary data.</text>
</comment>
<organism evidence="2 3">
    <name type="scientific">Glarea lozoyensis (strain ATCC 74030 / MF5533)</name>
    <dbReference type="NCBI Taxonomy" id="1104152"/>
    <lineage>
        <taxon>Eukaryota</taxon>
        <taxon>Fungi</taxon>
        <taxon>Dikarya</taxon>
        <taxon>Ascomycota</taxon>
        <taxon>Pezizomycotina</taxon>
        <taxon>Leotiomycetes</taxon>
        <taxon>Helotiales</taxon>
        <taxon>Helotiaceae</taxon>
        <taxon>Glarea</taxon>
    </lineage>
</organism>
<reference evidence="2 3" key="1">
    <citation type="journal article" date="2012" name="Eukaryot. Cell">
        <title>Genome sequence of the fungus Glarea lozoyensis: the first genome sequence of a species from the Helotiaceae family.</title>
        <authorList>
            <person name="Youssar L."/>
            <person name="Gruening B.A."/>
            <person name="Erxleben A."/>
            <person name="Guenther S."/>
            <person name="Huettel W."/>
        </authorList>
    </citation>
    <scope>NUCLEOTIDE SEQUENCE [LARGE SCALE GENOMIC DNA]</scope>
    <source>
        <strain evidence="3">ATCC 74030 / MF5533</strain>
    </source>
</reference>
<dbReference type="EMBL" id="AGUE01000255">
    <property type="protein sequence ID" value="EHK96358.1"/>
    <property type="molecule type" value="Genomic_DNA"/>
</dbReference>
<keyword evidence="3" id="KW-1185">Reference proteome</keyword>
<dbReference type="AlphaFoldDB" id="H0EYP0"/>
<gene>
    <name evidence="2" type="ORF">M7I_7947</name>
</gene>
<evidence type="ECO:0000313" key="2">
    <source>
        <dbReference type="EMBL" id="EHK96358.1"/>
    </source>
</evidence>